<reference evidence="1" key="1">
    <citation type="journal article" date="2020" name="New Phytol.">
        <title>Comparative genomics reveals dynamic genome evolution in host specialist ectomycorrhizal fungi.</title>
        <authorList>
            <person name="Lofgren L.A."/>
            <person name="Nguyen N.H."/>
            <person name="Vilgalys R."/>
            <person name="Ruytinx J."/>
            <person name="Liao H.L."/>
            <person name="Branco S."/>
            <person name="Kuo A."/>
            <person name="LaButti K."/>
            <person name="Lipzen A."/>
            <person name="Andreopoulos W."/>
            <person name="Pangilinan J."/>
            <person name="Riley R."/>
            <person name="Hundley H."/>
            <person name="Na H."/>
            <person name="Barry K."/>
            <person name="Grigoriev I.V."/>
            <person name="Stajich J.E."/>
            <person name="Kennedy P.G."/>
        </authorList>
    </citation>
    <scope>NUCLEOTIDE SEQUENCE</scope>
    <source>
        <strain evidence="1">FC203</strain>
    </source>
</reference>
<protein>
    <submittedName>
        <fullName evidence="1">Uncharacterized protein</fullName>
    </submittedName>
</protein>
<dbReference type="RefSeq" id="XP_041226713.1">
    <property type="nucleotide sequence ID" value="XM_041376915.1"/>
</dbReference>
<proteinExistence type="predicted"/>
<name>A0AAD4HLS0_9AGAM</name>
<sequence>MYGWAHTIAPPIWICRADMSKRYIGMGPDRFAAEVNDWAHATYRMGPDKCAAEVKDWAHTTVQLILINSRAEMTDRDIGMGPTASAAELDCWVSNNTTVIQELRISFLRNTWDCFLPRYIISQYGRMHPRSNLDKNYQTIHICTTEITVQPAMQDLLKGICSYKNRRSSSTSPAPELENTGSRTTNEMVLMSAWQGMTCK</sequence>
<accession>A0AAD4HLS0</accession>
<dbReference type="EMBL" id="JABBWK010000023">
    <property type="protein sequence ID" value="KAG1901137.1"/>
    <property type="molecule type" value="Genomic_DNA"/>
</dbReference>
<dbReference type="Proteomes" id="UP001195769">
    <property type="component" value="Unassembled WGS sequence"/>
</dbReference>
<dbReference type="GeneID" id="64671213"/>
<gene>
    <name evidence="1" type="ORF">F5891DRAFT_979689</name>
</gene>
<comment type="caution">
    <text evidence="1">The sequence shown here is derived from an EMBL/GenBank/DDBJ whole genome shotgun (WGS) entry which is preliminary data.</text>
</comment>
<organism evidence="1 2">
    <name type="scientific">Suillus fuscotomentosus</name>
    <dbReference type="NCBI Taxonomy" id="1912939"/>
    <lineage>
        <taxon>Eukaryota</taxon>
        <taxon>Fungi</taxon>
        <taxon>Dikarya</taxon>
        <taxon>Basidiomycota</taxon>
        <taxon>Agaricomycotina</taxon>
        <taxon>Agaricomycetes</taxon>
        <taxon>Agaricomycetidae</taxon>
        <taxon>Boletales</taxon>
        <taxon>Suillineae</taxon>
        <taxon>Suillaceae</taxon>
        <taxon>Suillus</taxon>
    </lineage>
</organism>
<evidence type="ECO:0000313" key="2">
    <source>
        <dbReference type="Proteomes" id="UP001195769"/>
    </source>
</evidence>
<dbReference type="AlphaFoldDB" id="A0AAD4HLS0"/>
<evidence type="ECO:0000313" key="1">
    <source>
        <dbReference type="EMBL" id="KAG1901137.1"/>
    </source>
</evidence>
<keyword evidence="2" id="KW-1185">Reference proteome</keyword>